<feature type="compositionally biased region" description="Polar residues" evidence="12">
    <location>
        <begin position="3074"/>
        <end position="3094"/>
    </location>
</feature>
<dbReference type="Pfam" id="PF23321">
    <property type="entry name" value="R1_ABCA1"/>
    <property type="match status" value="1"/>
</dbReference>
<keyword evidence="11" id="KW-0968">Cytoplasmic vesicle</keyword>
<keyword evidence="14" id="KW-0732">Signal</keyword>
<evidence type="ECO:0000256" key="14">
    <source>
        <dbReference type="SAM" id="SignalP"/>
    </source>
</evidence>
<evidence type="ECO:0000256" key="12">
    <source>
        <dbReference type="SAM" id="MobiDB-lite"/>
    </source>
</evidence>
<evidence type="ECO:0000313" key="17">
    <source>
        <dbReference type="Proteomes" id="UP000000539"/>
    </source>
</evidence>
<evidence type="ECO:0000256" key="1">
    <source>
        <dbReference type="ARBA" id="ARBA00004439"/>
    </source>
</evidence>
<dbReference type="CDD" id="cd03263">
    <property type="entry name" value="ABC_subfamily_A"/>
    <property type="match status" value="2"/>
</dbReference>
<feature type="domain" description="ABC transporter" evidence="15">
    <location>
        <begin position="2746"/>
        <end position="2977"/>
    </location>
</feature>
<dbReference type="PANTHER" id="PTHR19229:SF29">
    <property type="entry name" value="GLUCOSYLCERAMIDE TRANSPORTER ABCA12"/>
    <property type="match status" value="1"/>
</dbReference>
<dbReference type="PROSITE" id="PS50893">
    <property type="entry name" value="ABC_TRANSPORTER_2"/>
    <property type="match status" value="2"/>
</dbReference>
<dbReference type="PANTHER" id="PTHR19229">
    <property type="entry name" value="ATP-BINDING CASSETTE TRANSPORTER SUBFAMILY A ABCA"/>
    <property type="match status" value="1"/>
</dbReference>
<feature type="signal peptide" evidence="14">
    <location>
        <begin position="1"/>
        <end position="19"/>
    </location>
</feature>
<dbReference type="SUPFAM" id="SSF52540">
    <property type="entry name" value="P-loop containing nucleoside triphosphate hydrolases"/>
    <property type="match status" value="2"/>
</dbReference>
<evidence type="ECO:0000256" key="10">
    <source>
        <dbReference type="ARBA" id="ARBA00023136"/>
    </source>
</evidence>
<keyword evidence="2" id="KW-0813">Transport</keyword>
<keyword evidence="3 13" id="KW-0812">Transmembrane</keyword>
<dbReference type="GO" id="GO:0016887">
    <property type="term" value="F:ATP hydrolysis activity"/>
    <property type="evidence" value="ECO:0007669"/>
    <property type="project" value="InterPro"/>
</dbReference>
<feature type="transmembrane region" description="Helical" evidence="13">
    <location>
        <begin position="43"/>
        <end position="63"/>
    </location>
</feature>
<reference evidence="16" key="1">
    <citation type="submission" date="2020-11" db="EMBL/GenBank/DDBJ databases">
        <title>Gallus gallus (Chicken) genome, bGalGal1, GRCg7b, maternal haplotype autosomes + Z &amp; W.</title>
        <authorList>
            <person name="Warren W."/>
            <person name="Formenti G."/>
            <person name="Fedrigo O."/>
            <person name="Haase B."/>
            <person name="Mountcastle J."/>
            <person name="Balacco J."/>
            <person name="Tracey A."/>
            <person name="Schneider V."/>
            <person name="Okimoto R."/>
            <person name="Cheng H."/>
            <person name="Hawken R."/>
            <person name="Howe K."/>
            <person name="Jarvis E.D."/>
        </authorList>
    </citation>
    <scope>NUCLEOTIDE SEQUENCE [LARGE SCALE GENOMIC DNA]</scope>
    <source>
        <strain evidence="16">Broiler</strain>
    </source>
</reference>
<feature type="domain" description="ABC transporter" evidence="15">
    <location>
        <begin position="3653"/>
        <end position="3889"/>
    </location>
</feature>
<dbReference type="InterPro" id="IPR013525">
    <property type="entry name" value="ABC2_TM"/>
</dbReference>
<keyword evidence="6" id="KW-0067">ATP-binding</keyword>
<dbReference type="Pfam" id="PF00005">
    <property type="entry name" value="ABC_tran"/>
    <property type="match status" value="2"/>
</dbReference>
<reference evidence="16" key="3">
    <citation type="submission" date="2025-09" db="UniProtKB">
        <authorList>
            <consortium name="Ensembl"/>
        </authorList>
    </citation>
    <scope>IDENTIFICATION</scope>
    <source>
        <strain evidence="16">broiler</strain>
    </source>
</reference>
<dbReference type="SMART" id="SM00382">
    <property type="entry name" value="AAA"/>
    <property type="match status" value="2"/>
</dbReference>
<dbReference type="InterPro" id="IPR003593">
    <property type="entry name" value="AAA+_ATPase"/>
</dbReference>
<feature type="transmembrane region" description="Helical" evidence="13">
    <location>
        <begin position="2651"/>
        <end position="2672"/>
    </location>
</feature>
<evidence type="ECO:0000313" key="16">
    <source>
        <dbReference type="Ensembl" id="ENSGALP00010016445.1"/>
    </source>
</evidence>
<keyword evidence="8 13" id="KW-1133">Transmembrane helix</keyword>
<dbReference type="GeneTree" id="ENSGT00940000157295"/>
<feature type="chain" id="PRO_5036476042" evidence="14">
    <location>
        <begin position="20"/>
        <end position="3999"/>
    </location>
</feature>
<feature type="transmembrane region" description="Helical" evidence="13">
    <location>
        <begin position="2577"/>
        <end position="2597"/>
    </location>
</feature>
<feature type="transmembrane region" description="Helical" evidence="13">
    <location>
        <begin position="2511"/>
        <end position="2534"/>
    </location>
</feature>
<protein>
    <submittedName>
        <fullName evidence="16">ATP binding cassette subfamily A member 12</fullName>
    </submittedName>
</protein>
<dbReference type="PROSITE" id="PS00211">
    <property type="entry name" value="ABC_TRANSPORTER_1"/>
    <property type="match status" value="1"/>
</dbReference>
<feature type="transmembrane region" description="Helical" evidence="13">
    <location>
        <begin position="2546"/>
        <end position="2570"/>
    </location>
</feature>
<dbReference type="GO" id="GO:0032376">
    <property type="term" value="P:positive regulation of cholesterol transport"/>
    <property type="evidence" value="ECO:0007669"/>
    <property type="project" value="UniProtKB-ARBA"/>
</dbReference>
<dbReference type="InterPro" id="IPR027417">
    <property type="entry name" value="P-loop_NTPase"/>
</dbReference>
<accession>A0A8V0YD72</accession>
<dbReference type="GO" id="GO:0042626">
    <property type="term" value="F:ATPase-coupled transmembrane transporter activity"/>
    <property type="evidence" value="ECO:0000318"/>
    <property type="project" value="GO_Central"/>
</dbReference>
<feature type="transmembrane region" description="Helical" evidence="13">
    <location>
        <begin position="3491"/>
        <end position="3515"/>
    </location>
</feature>
<keyword evidence="17" id="KW-1185">Reference proteome</keyword>
<dbReference type="Proteomes" id="UP000000539">
    <property type="component" value="Chromosome 7"/>
</dbReference>
<evidence type="ECO:0000256" key="6">
    <source>
        <dbReference type="ARBA" id="ARBA00022840"/>
    </source>
</evidence>
<keyword evidence="4" id="KW-0677">Repeat</keyword>
<feature type="transmembrane region" description="Helical" evidence="13">
    <location>
        <begin position="3379"/>
        <end position="3401"/>
    </location>
</feature>
<keyword evidence="9" id="KW-0445">Lipid transport</keyword>
<dbReference type="InterPro" id="IPR026082">
    <property type="entry name" value="ABCA"/>
</dbReference>
<feature type="transmembrane region" description="Helical" evidence="13">
    <location>
        <begin position="3136"/>
        <end position="3159"/>
    </location>
</feature>
<keyword evidence="10 13" id="KW-0472">Membrane</keyword>
<organism evidence="16 17">
    <name type="scientific">Gallus gallus</name>
    <name type="common">Chicken</name>
    <dbReference type="NCBI Taxonomy" id="9031"/>
    <lineage>
        <taxon>Eukaryota</taxon>
        <taxon>Metazoa</taxon>
        <taxon>Chordata</taxon>
        <taxon>Craniata</taxon>
        <taxon>Vertebrata</taxon>
        <taxon>Euteleostomi</taxon>
        <taxon>Archelosauria</taxon>
        <taxon>Archosauria</taxon>
        <taxon>Dinosauria</taxon>
        <taxon>Saurischia</taxon>
        <taxon>Theropoda</taxon>
        <taxon>Coelurosauria</taxon>
        <taxon>Aves</taxon>
        <taxon>Neognathae</taxon>
        <taxon>Galloanserae</taxon>
        <taxon>Galliformes</taxon>
        <taxon>Phasianidae</taxon>
        <taxon>Phasianinae</taxon>
        <taxon>Gallus</taxon>
    </lineage>
</organism>
<evidence type="ECO:0000256" key="13">
    <source>
        <dbReference type="SAM" id="Phobius"/>
    </source>
</evidence>
<dbReference type="OrthoDB" id="10255969at2759"/>
<evidence type="ECO:0000256" key="2">
    <source>
        <dbReference type="ARBA" id="ARBA00022448"/>
    </source>
</evidence>
<feature type="transmembrane region" description="Helical" evidence="13">
    <location>
        <begin position="3422"/>
        <end position="3448"/>
    </location>
</feature>
<dbReference type="GO" id="GO:0030659">
    <property type="term" value="C:cytoplasmic vesicle membrane"/>
    <property type="evidence" value="ECO:0007669"/>
    <property type="project" value="UniProtKB-SubCell"/>
</dbReference>
<gene>
    <name evidence="16" type="primary">ABCA12</name>
</gene>
<dbReference type="InterPro" id="IPR003439">
    <property type="entry name" value="ABC_transporter-like_ATP-bd"/>
</dbReference>
<keyword evidence="5" id="KW-0547">Nucleotide-binding</keyword>
<feature type="transmembrane region" description="Helical" evidence="13">
    <location>
        <begin position="3460"/>
        <end position="3479"/>
    </location>
</feature>
<dbReference type="Pfam" id="PF12698">
    <property type="entry name" value="ABC2_membrane_3"/>
    <property type="match status" value="2"/>
</dbReference>
<dbReference type="GO" id="GO:0140359">
    <property type="term" value="F:ABC-type transporter activity"/>
    <property type="evidence" value="ECO:0007669"/>
    <property type="project" value="InterPro"/>
</dbReference>
<reference evidence="16" key="2">
    <citation type="submission" date="2025-08" db="UniProtKB">
        <authorList>
            <consortium name="Ensembl"/>
        </authorList>
    </citation>
    <scope>IDENTIFICATION</scope>
    <source>
        <strain evidence="16">broiler</strain>
    </source>
</reference>
<evidence type="ECO:0000256" key="3">
    <source>
        <dbReference type="ARBA" id="ARBA00022692"/>
    </source>
</evidence>
<evidence type="ECO:0000259" key="15">
    <source>
        <dbReference type="PROSITE" id="PS50893"/>
    </source>
</evidence>
<feature type="region of interest" description="Disordered" evidence="12">
    <location>
        <begin position="3068"/>
        <end position="3094"/>
    </location>
</feature>
<feature type="transmembrane region" description="Helical" evidence="13">
    <location>
        <begin position="2468"/>
        <end position="2490"/>
    </location>
</feature>
<dbReference type="GO" id="GO:0005319">
    <property type="term" value="F:lipid transporter activity"/>
    <property type="evidence" value="ECO:0000318"/>
    <property type="project" value="GO_Central"/>
</dbReference>
<dbReference type="GO" id="GO:0005524">
    <property type="term" value="F:ATP binding"/>
    <property type="evidence" value="ECO:0007669"/>
    <property type="project" value="UniProtKB-KW"/>
</dbReference>
<dbReference type="FunFam" id="3.40.50.300:FF:000689">
    <property type="entry name" value="ATP binding cassette subfamily A member 12"/>
    <property type="match status" value="1"/>
</dbReference>
<dbReference type="GO" id="GO:0034191">
    <property type="term" value="F:apolipoprotein A-I receptor binding"/>
    <property type="evidence" value="ECO:0000318"/>
    <property type="project" value="GO_Central"/>
</dbReference>
<dbReference type="Ensembl" id="ENSGALT00010028627.1">
    <property type="protein sequence ID" value="ENSGALP00010016445.1"/>
    <property type="gene ID" value="ENSGALG00010011949.1"/>
</dbReference>
<proteinExistence type="predicted"/>
<dbReference type="Gene3D" id="3.40.50.300">
    <property type="entry name" value="P-loop containing nucleotide triphosphate hydrolases"/>
    <property type="match status" value="2"/>
</dbReference>
<dbReference type="InterPro" id="IPR017871">
    <property type="entry name" value="ABC_transporter-like_CS"/>
</dbReference>
<dbReference type="FunFam" id="3.40.50.300:FF:000298">
    <property type="entry name" value="ATP-binding cassette sub-family A member 12"/>
    <property type="match status" value="1"/>
</dbReference>
<feature type="compositionally biased region" description="Polar residues" evidence="12">
    <location>
        <begin position="3982"/>
        <end position="3999"/>
    </location>
</feature>
<evidence type="ECO:0000256" key="4">
    <source>
        <dbReference type="ARBA" id="ARBA00022737"/>
    </source>
</evidence>
<evidence type="ECO:0000256" key="5">
    <source>
        <dbReference type="ARBA" id="ARBA00022741"/>
    </source>
</evidence>
<evidence type="ECO:0000256" key="7">
    <source>
        <dbReference type="ARBA" id="ARBA00022967"/>
    </source>
</evidence>
<feature type="region of interest" description="Disordered" evidence="12">
    <location>
        <begin position="3973"/>
        <end position="3999"/>
    </location>
</feature>
<evidence type="ECO:0000256" key="11">
    <source>
        <dbReference type="ARBA" id="ARBA00023329"/>
    </source>
</evidence>
<name>A0A8V0YD72_CHICK</name>
<dbReference type="InterPro" id="IPR056264">
    <property type="entry name" value="R2_ABCA1-4-like"/>
</dbReference>
<evidence type="ECO:0000256" key="9">
    <source>
        <dbReference type="ARBA" id="ARBA00023055"/>
    </source>
</evidence>
<feature type="region of interest" description="Disordered" evidence="12">
    <location>
        <begin position="127"/>
        <end position="147"/>
    </location>
</feature>
<comment type="subcellular location">
    <subcellularLocation>
        <location evidence="1">Cytoplasmic vesicle membrane</location>
        <topology evidence="1">Multi-pass membrane protein</topology>
    </subcellularLocation>
</comment>
<dbReference type="GO" id="GO:0006869">
    <property type="term" value="P:lipid transport"/>
    <property type="evidence" value="ECO:0000318"/>
    <property type="project" value="GO_Central"/>
</dbReference>
<evidence type="ECO:0000256" key="8">
    <source>
        <dbReference type="ARBA" id="ARBA00022989"/>
    </source>
</evidence>
<sequence>MSSVLIIFFFFLVAPTCNSNVLRGLSRHDVLSTVHHRNRTLQQVWSFILISWPVVVFIILAIIRLKFPPEPQPNCYLAPRNLPSAGFFPFLQTVLCDSDARCKGTPYTPEDLLPRLNDISSLRLKRRSSSTVSKDNHPSPWSTEVPKSRNASLAFRDSVSHGENTLWNISSPSNLTSNISIFNRILSFEKSETQYSVGANLKVILCEILSRYVPAPGLTEEKMAANIYRTFCFTDSSLLESFTQEFRNQLSQVQHNPQYQAAFVNEMVSFLTLVSQVQNDTSLWHLFLLAPDVFQGNTQLQDIFGFLQNASSVVLAAQNVSASLVTDDRFKTVQNGVTDPPYSLNCLEQDKEKSLVIRYICNHFNWKDKWTLVSELEEVLRKIKLPEIGGKVSKRSINSDDLEAIQKSLHRLKGFEKKMNRSELKSLNLFRNLKNETLQILYAILELGLNPHHDYKLKEEYNKEVINEIYNFTSKQLQSDFNGTSIFNITTQWKEIQSALKLATMIWNQVLVNNSNLSTAQTENALKILLTTSMPSFLGDLRDRFDGMEEIPSLISDYLLKPVSYRSFPDQLLALQKIFFILTHENIGYEYLLSPVFELMRKVESSMGESWWHELNGYWRLAEKLRSMKWNNTGIVAYGQFLEVLNSHFEKLINNSNSLFSEQFARLSEFITAVFKEFDGENSEVANISLVSQAIQKTLYVLKDLQLNYNVSKLKYIDLFFNFDNKTFERFSELLWTGMKILHYRNASEASTEEMINAVYNLTHLLLKEFSESSVQHSASLKAKIWEFLHVTLSPFLENGDSSVRTTQNCSAQDVLHVTLQMLFENATLSESLATSPCKHLFASMDVESGTVRNETFTRMFQLAIRNLKLSPEFAAVYRNSSERFSKELLCTIQSLQFSLRFLSKLRLVSEVENSWVEEKMRALATVLETVLQSNASCPIPAQDVGGVLPSQLLNMLLPFVLNETELNSLNFSVSSAGWHKVPVFSHLLPTIFTWNSSIDELKVGGNASHRSEWGHFLRLWQATGKVLTTKWNLTEVDEYVKLLEIVKKALILVDFGLAPGKTLVYNIFGNSSEGMKSSDLNDYYDLLKHFFSSTSATNSTLELERVLQEMIPVYETGGEGLFYSNPQGKENQDILSTAAVIWNQIFLNKTHFNTEKTWEVIKMIALHAFLLEDIENHPSTSEEVPSLFSDFLLTPITSENFAEQLLALEKLLAAVARVNTSDHYLLISSLSKLMQKLQSSPHRRQGNELHAFSQIAEAVLSMNWDSTGSLIFQSLLDILQNQFGTMQNDSSLPFSKELRKIMTFISSIFELYDEDDSRGTMYSQAIQRSIFILKDLEKSYNISDLETINLLFDSYNYTQRLFEIWRAGMKVLHDTNLNKTSEEKTDIVYHFFHMLLPKGFSESSLPHNASLEARAVDLMFLALSPFLENGDSSVRMTQNCSAQDVLHVTLQMLFENATLSESLATSPCKHLFASMDVESGTVRNETFTRMFQLAIRNLKLSPEFAAVYKNSSERFSKELLCTIQSLQFSLHFLSKLRLVSEVENSWVEEKMRALATVLETVLQSNASCPIPAQDVGGVLPSQLLNMLLPFVLNETELNSLNFSGSSAGWNNLSTLFRMPQSELLMNNMLQRFLDSYNLTKLSYFSSIRDVIDRSLNSERNLTEVAAFAKLLEAVANNLANNVSALAISEAGHYVLKLLNISDLLNELSTSSSSASLSNKTILDAVFDIVAHHFIDMAETLYSKTLPWTQSDQTLSPTSLITRFLFLEFESTVLQVTANNSYNPYLMCLINATEVEDSELTENIMLLLKQTHLKRNYFMQNNTSEKHSSIPELLKLKISLLQNLTTLLCDYESFKSIQHICHLPNVSFGELCEQSQSHEQLLHAIELSSEVVTNVLNGRRVSKELWNVLIGDATDIQAQMKWFQENVPEIAFFQEIPQYMTALNSMLNITENLTDSSIPEKLRDVFKNVDQLKEDLKNTTRMSTASIDALLEASLPENSSHLISQILQLESCSIRPSDPHLQTVAEELCNLSLSERTREMYILGVTLLRHLDIYNFLYKMLFPKEIQKPVDKILNLLTKMKYFRHQVESDVDPLLQAIHSLKKLRQSRRMPLSKALLKPNNFRITHGTFKSMSKVLCNQEITPLFFESLLPDFGDPVRNSSSVEDVHVQKMMRKYGIPYDSTPFCLSFYLDLVKTPTGALIWSFLKPMVFGKILYTPDTPETRAIMGKSNATLKQMADLALKSQEWLDKSPAIMNSLTKLNQTVPMIKNALQNPFVQVFIKMMVDLDAVELLGQINKLDDIRLELQNNTDIVDQLNTLATLAVNVSSCVSFNRIRAVKTLEEMEKMAKELFLKNELFASIIFRLPSSWSSPTHGALALPPVLNYTIRMSSRITQTTNRIRERIWTVGPHNSTSQSQIYSRAFIYIQDSIERAIIQLQTGKKLEDIAVQVQAMPYPCYNKDMFLTSVTYSLPFALMAAWVLFIADFVKTLVQEKDLRLYEYMKMMGVNASSHFIAWFIECAIFLLITVTFLIIVLKVGDILPKTNTALLFLYLMDYSLSIIAMSYFISVFFNNTNIAALVGSLVYILTFFPFIVLLVIENHLSFSVKSLLSLLSPTAFSYASQYIARYEAQGIGLQWDNMYKSPMIGDNTSFGWMCWLILIDSFIYFILGWYIRNVFPGRYGMAAPWYFPLLPSYWLEYNWLPFWSEKQRGFIFTKLMLRKEASSSNQICAPPPHLEPEPTDLTLGVSLHGITKVYGSKAAVDNLSLNFYEGNITSLLGHNGAGKTTTISILTGLFPTSSGTIIVYGKDIKTDQEVIRKNMGICMQHNVLFNYLTTKEHLLLYGYIKVPHWSKEELYQEVKRTLKETGLYSHRHKLAGSLSGGMKRKLSIAIALLGGSRVVILDEPTTGVDPCSRRSIWEIISKNKKGRTIILSTHHLDEAEVLSDRIAFLEHGGLKCCGSPFYLKETFGDGYHLTLTKKKNMIEECDTSAVTSLIQSHLPEAYLKEDIGGELVYVLPPFKSTVSGAYQALLRALDTSLSDLHLGCYGISNTTVEEVFLNLTKELGKDPQEDAGLSQQVPGSSSQNGGDEMSVSTDTFTERDDQLLIRSKRLQGLPLLLKKTSALFIKRFHHTRRDVRGFIAQVVLPVLFVMAAMGLGTLRTKETEYPELILSPSLYGTSDQADFFGNFNETTNALVASMLSFPGTDNTCMNESNSQCLNEDMLGPWITNGIPSTKYSACNCTDGIQTCPQKNYTPPHRRTFSTRMLYNVTGHNVETYILATTKDFLQKRYGGWSFGMPLTRDLQFDIKPVPPSRTLTKVWYNPEGYHSLPAYLNSLNNFILRANLPKNESSRYGIFLSAHPYPGGQSQEQVMLNSLLDIIVSMSVLVGYSITTASFVLYVVKEHQTKAKQLQHISGIGMTSYWVTNFVYDLVLFMIPIGLSIGVISFFQIPAFCNNNNLLAVFLLLLLFGYATFSWMYLLAGVFKETGMAFIVYVCVNLFFGINTIITHSVVFLLSQEKATDQGLRDLAENLRHAFLLFPQFCFGYGLIELSQDQALLGFLKAYGVDYPDKTFELDKTTSKLLAMFIQGTVFFVIRLAVHDGMIQKVWNSTLEFLFDRVHGKAPLLLSVAEEDGDVQAERIRVESGKADFDVVLLQNLTKIYHLPHKRIVAVKNISLGIPAGECFGLLGVNGAGKTTIFKMLTGDIGASSGRLQVQDHSGSLNDITEAHWSLFGYCPQEDALDDLLTVEEHMYYYARLHGIPEREIKGIVLQLLHRLNLMAYKDRITSMCSYGTNRKLSTALALIGNPSILLLDEPSSGMDPNAKRHLWKIISEEVQNKCSVILTSHSMEECEALCTRLAIMVNGSFQCIGSLQHIKSRFGRGFTVKMHLNSSTVDTETLTEFMKSHFPNTCLKDRHFNMVEYHVPVSAGGVANIFDLLEASKEAFKIRHFSVSQTTLEEVFIDFAKDQADPDGMDAGPDVTSDSSDTCGQASTISSIY</sequence>
<keyword evidence="7" id="KW-1278">Translocase</keyword>